<comment type="similarity">
    <text evidence="4">Belongs to the NOS family.</text>
</comment>
<dbReference type="PROSITE" id="PS51384">
    <property type="entry name" value="FAD_FR"/>
    <property type="match status" value="1"/>
</dbReference>
<evidence type="ECO:0000256" key="7">
    <source>
        <dbReference type="ARBA" id="ARBA00022630"/>
    </source>
</evidence>
<dbReference type="EC" id="1.14.13.39" evidence="5"/>
<accession>A0A7D9LKK6</accession>
<dbReference type="InterPro" id="IPR001433">
    <property type="entry name" value="OxRdtase_FAD/NAD-bd"/>
</dbReference>
<feature type="domain" description="FAD-binding FR-type" evidence="16">
    <location>
        <begin position="1"/>
        <end position="65"/>
    </location>
</feature>
<evidence type="ECO:0000256" key="11">
    <source>
        <dbReference type="ARBA" id="ARBA00022857"/>
    </source>
</evidence>
<evidence type="ECO:0000256" key="6">
    <source>
        <dbReference type="ARBA" id="ARBA00022617"/>
    </source>
</evidence>
<protein>
    <recommendedName>
        <fullName evidence="5">nitric-oxide synthase (NADPH)</fullName>
        <ecNumber evidence="5">1.14.13.39</ecNumber>
    </recommendedName>
</protein>
<dbReference type="FunFam" id="3.40.50.80:FF:000003">
    <property type="entry name" value="Nitric oxide synthase"/>
    <property type="match status" value="1"/>
</dbReference>
<evidence type="ECO:0000256" key="14">
    <source>
        <dbReference type="ARBA" id="ARBA00023004"/>
    </source>
</evidence>
<dbReference type="GO" id="GO:0004517">
    <property type="term" value="F:nitric-oxide synthase activity"/>
    <property type="evidence" value="ECO:0007669"/>
    <property type="project" value="UniProtKB-EC"/>
</dbReference>
<dbReference type="InterPro" id="IPR039261">
    <property type="entry name" value="FNR_nucleotide-bd"/>
</dbReference>
<organism evidence="17 18">
    <name type="scientific">Paramuricea clavata</name>
    <name type="common">Red gorgonian</name>
    <name type="synonym">Violescent sea-whip</name>
    <dbReference type="NCBI Taxonomy" id="317549"/>
    <lineage>
        <taxon>Eukaryota</taxon>
        <taxon>Metazoa</taxon>
        <taxon>Cnidaria</taxon>
        <taxon>Anthozoa</taxon>
        <taxon>Octocorallia</taxon>
        <taxon>Malacalcyonacea</taxon>
        <taxon>Plexauridae</taxon>
        <taxon>Paramuricea</taxon>
    </lineage>
</organism>
<evidence type="ECO:0000256" key="4">
    <source>
        <dbReference type="ARBA" id="ARBA00006267"/>
    </source>
</evidence>
<evidence type="ECO:0000259" key="16">
    <source>
        <dbReference type="PROSITE" id="PS51384"/>
    </source>
</evidence>
<evidence type="ECO:0000256" key="8">
    <source>
        <dbReference type="ARBA" id="ARBA00022643"/>
    </source>
</evidence>
<dbReference type="PANTHER" id="PTHR43410">
    <property type="entry name" value="NITRIC OXIDE SYNTHASE OXYGENASE"/>
    <property type="match status" value="1"/>
</dbReference>
<evidence type="ECO:0000256" key="13">
    <source>
        <dbReference type="ARBA" id="ARBA00023002"/>
    </source>
</evidence>
<dbReference type="AlphaFoldDB" id="A0A7D9LKK6"/>
<keyword evidence="9" id="KW-0479">Metal-binding</keyword>
<evidence type="ECO:0000256" key="15">
    <source>
        <dbReference type="SAM" id="MobiDB-lite"/>
    </source>
</evidence>
<keyword evidence="12" id="KW-0112">Calmodulin-binding</keyword>
<dbReference type="Gene3D" id="2.40.30.10">
    <property type="entry name" value="Translation factors"/>
    <property type="match status" value="1"/>
</dbReference>
<feature type="compositionally biased region" description="Basic and acidic residues" evidence="15">
    <location>
        <begin position="99"/>
        <end position="108"/>
    </location>
</feature>
<comment type="cofactor">
    <cofactor evidence="1">
        <name>FMN</name>
        <dbReference type="ChEBI" id="CHEBI:58210"/>
    </cofactor>
</comment>
<name>A0A7D9LKK6_PARCT</name>
<dbReference type="InterPro" id="IPR001709">
    <property type="entry name" value="Flavoprot_Pyr_Nucl_cyt_Rdtase"/>
</dbReference>
<keyword evidence="10" id="KW-0274">FAD</keyword>
<keyword evidence="8" id="KW-0288">FMN</keyword>
<keyword evidence="6" id="KW-0349">Heme</keyword>
<dbReference type="InterPro" id="IPR003097">
    <property type="entry name" value="CysJ-like_FAD-binding"/>
</dbReference>
<feature type="non-terminal residue" evidence="17">
    <location>
        <position position="278"/>
    </location>
</feature>
<evidence type="ECO:0000313" key="18">
    <source>
        <dbReference type="Proteomes" id="UP001152795"/>
    </source>
</evidence>
<comment type="cofactor">
    <cofactor evidence="2">
        <name>heme b</name>
        <dbReference type="ChEBI" id="CHEBI:60344"/>
    </cofactor>
</comment>
<reference evidence="17" key="1">
    <citation type="submission" date="2020-04" db="EMBL/GenBank/DDBJ databases">
        <authorList>
            <person name="Alioto T."/>
            <person name="Alioto T."/>
            <person name="Gomez Garrido J."/>
        </authorList>
    </citation>
    <scope>NUCLEOTIDE SEQUENCE</scope>
    <source>
        <strain evidence="17">A484AB</strain>
    </source>
</reference>
<dbReference type="SUPFAM" id="SSF52343">
    <property type="entry name" value="Ferredoxin reductase-like, C-terminal NADP-linked domain"/>
    <property type="match status" value="1"/>
</dbReference>
<evidence type="ECO:0000256" key="3">
    <source>
        <dbReference type="ARBA" id="ARBA00001974"/>
    </source>
</evidence>
<keyword evidence="14" id="KW-0408">Iron</keyword>
<dbReference type="GO" id="GO:0046872">
    <property type="term" value="F:metal ion binding"/>
    <property type="evidence" value="ECO:0007669"/>
    <property type="project" value="UniProtKB-KW"/>
</dbReference>
<dbReference type="Pfam" id="PF00175">
    <property type="entry name" value="NAD_binding_1"/>
    <property type="match status" value="1"/>
</dbReference>
<dbReference type="EMBL" id="CACRXK020019861">
    <property type="protein sequence ID" value="CAB4034145.1"/>
    <property type="molecule type" value="Genomic_DNA"/>
</dbReference>
<dbReference type="Proteomes" id="UP001152795">
    <property type="component" value="Unassembled WGS sequence"/>
</dbReference>
<keyword evidence="18" id="KW-1185">Reference proteome</keyword>
<dbReference type="GO" id="GO:0005516">
    <property type="term" value="F:calmodulin binding"/>
    <property type="evidence" value="ECO:0007669"/>
    <property type="project" value="UniProtKB-KW"/>
</dbReference>
<evidence type="ECO:0000256" key="5">
    <source>
        <dbReference type="ARBA" id="ARBA00012989"/>
    </source>
</evidence>
<dbReference type="InterPro" id="IPR017927">
    <property type="entry name" value="FAD-bd_FR_type"/>
</dbReference>
<dbReference type="PRINTS" id="PR00371">
    <property type="entry name" value="FPNCR"/>
</dbReference>
<evidence type="ECO:0000256" key="1">
    <source>
        <dbReference type="ARBA" id="ARBA00001917"/>
    </source>
</evidence>
<dbReference type="InterPro" id="IPR017938">
    <property type="entry name" value="Riboflavin_synthase-like_b-brl"/>
</dbReference>
<feature type="region of interest" description="Disordered" evidence="15">
    <location>
        <begin position="99"/>
        <end position="119"/>
    </location>
</feature>
<keyword evidence="11" id="KW-0521">NADP</keyword>
<proteinExistence type="inferred from homology"/>
<evidence type="ECO:0000313" key="17">
    <source>
        <dbReference type="EMBL" id="CAB4034145.1"/>
    </source>
</evidence>
<evidence type="ECO:0000256" key="2">
    <source>
        <dbReference type="ARBA" id="ARBA00001970"/>
    </source>
</evidence>
<evidence type="ECO:0000256" key="10">
    <source>
        <dbReference type="ARBA" id="ARBA00022827"/>
    </source>
</evidence>
<evidence type="ECO:0000256" key="12">
    <source>
        <dbReference type="ARBA" id="ARBA00022860"/>
    </source>
</evidence>
<gene>
    <name evidence="17" type="ORF">PACLA_8A030837</name>
</gene>
<feature type="region of interest" description="Disordered" evidence="15">
    <location>
        <begin position="254"/>
        <end position="278"/>
    </location>
</feature>
<sequence>RFYSISSSPQAHPGEIHATVAVVRFKKENGQGPVHNGVCSTWIESLKPGDMIPCSVRHAHSFHMPEDPSLPVIMVGPGTGIAPFRSFWQQRLFEKKNKLTNKVKDKGKNQRPTTLSKDKNSTWGPLTLYFGCRSSEHDDIYKHETSHAMREGGLDTVYTAFSREPNVPKTYVQDLIKKNASEIYDMLVNKGGHFFVCGDVSMADDVHTSLENALEAEGKQHDNDTKDFVQNMKNNGIYHEDIFGITLRTKETTDRARQKRGTLASGSSFEAAAVTGQK</sequence>
<dbReference type="OrthoDB" id="5975341at2759"/>
<dbReference type="SUPFAM" id="SSF63380">
    <property type="entry name" value="Riboflavin synthase domain-like"/>
    <property type="match status" value="1"/>
</dbReference>
<evidence type="ECO:0000256" key="9">
    <source>
        <dbReference type="ARBA" id="ARBA00022723"/>
    </source>
</evidence>
<dbReference type="PANTHER" id="PTHR43410:SF1">
    <property type="entry name" value="NITRIC OXIDE SYNTHASE"/>
    <property type="match status" value="1"/>
</dbReference>
<dbReference type="Gene3D" id="3.40.50.80">
    <property type="entry name" value="Nucleotide-binding domain of ferredoxin-NADP reductase (FNR) module"/>
    <property type="match status" value="1"/>
</dbReference>
<keyword evidence="13" id="KW-0560">Oxidoreductase</keyword>
<keyword evidence="7" id="KW-0285">Flavoprotein</keyword>
<comment type="caution">
    <text evidence="17">The sequence shown here is derived from an EMBL/GenBank/DDBJ whole genome shotgun (WGS) entry which is preliminary data.</text>
</comment>
<dbReference type="Pfam" id="PF00667">
    <property type="entry name" value="FAD_binding_1"/>
    <property type="match status" value="1"/>
</dbReference>
<dbReference type="InterPro" id="IPR050607">
    <property type="entry name" value="NOS"/>
</dbReference>
<comment type="cofactor">
    <cofactor evidence="3">
        <name>FAD</name>
        <dbReference type="ChEBI" id="CHEBI:57692"/>
    </cofactor>
</comment>